<sequence>RKIGKLAGKWLKLHASTFSPLFGFRRKLDERMLAFMLALKNLSGGESGAGISVIMTHQPANAEPQTRVLI</sequence>
<name>A0A3B0RCI0_9ZZZZ</name>
<dbReference type="AlphaFoldDB" id="A0A3B0RCI0"/>
<organism evidence="1">
    <name type="scientific">hydrothermal vent metagenome</name>
    <dbReference type="NCBI Taxonomy" id="652676"/>
    <lineage>
        <taxon>unclassified sequences</taxon>
        <taxon>metagenomes</taxon>
        <taxon>ecological metagenomes</taxon>
    </lineage>
</organism>
<feature type="non-terminal residue" evidence="1">
    <location>
        <position position="1"/>
    </location>
</feature>
<protein>
    <submittedName>
        <fullName evidence="1">Uncharacterized protein</fullName>
    </submittedName>
</protein>
<gene>
    <name evidence="1" type="ORF">MNBD_ALPHA04-1759</name>
</gene>
<evidence type="ECO:0000313" key="1">
    <source>
        <dbReference type="EMBL" id="VAV89307.1"/>
    </source>
</evidence>
<reference evidence="1" key="1">
    <citation type="submission" date="2018-06" db="EMBL/GenBank/DDBJ databases">
        <authorList>
            <person name="Zhirakovskaya E."/>
        </authorList>
    </citation>
    <scope>NUCLEOTIDE SEQUENCE</scope>
</reference>
<proteinExistence type="predicted"/>
<accession>A0A3B0RCI0</accession>
<dbReference type="EMBL" id="UOEF01000073">
    <property type="protein sequence ID" value="VAV89307.1"/>
    <property type="molecule type" value="Genomic_DNA"/>
</dbReference>